<accession>A0A2C6KKB8</accession>
<feature type="non-terminal residue" evidence="1">
    <location>
        <position position="1"/>
    </location>
</feature>
<keyword evidence="2" id="KW-1185">Reference proteome</keyword>
<name>A0A2C6KKB8_9APIC</name>
<dbReference type="GeneID" id="94432705"/>
<reference evidence="1 2" key="1">
    <citation type="journal article" date="2017" name="Int. J. Parasitol.">
        <title>The genome of the protozoan parasite Cystoisospora suis and a reverse vaccinology approach to identify vaccine candidates.</title>
        <authorList>
            <person name="Palmieri N."/>
            <person name="Shrestha A."/>
            <person name="Ruttkowski B."/>
            <person name="Beck T."/>
            <person name="Vogl C."/>
            <person name="Tomley F."/>
            <person name="Blake D.P."/>
            <person name="Joachim A."/>
        </authorList>
    </citation>
    <scope>NUCLEOTIDE SEQUENCE [LARGE SCALE GENOMIC DNA]</scope>
    <source>
        <strain evidence="1 2">Wien I</strain>
    </source>
</reference>
<dbReference type="RefSeq" id="XP_067918531.1">
    <property type="nucleotide sequence ID" value="XM_068069494.1"/>
</dbReference>
<comment type="caution">
    <text evidence="1">The sequence shown here is derived from an EMBL/GenBank/DDBJ whole genome shotgun (WGS) entry which is preliminary data.</text>
</comment>
<organism evidence="1 2">
    <name type="scientific">Cystoisospora suis</name>
    <dbReference type="NCBI Taxonomy" id="483139"/>
    <lineage>
        <taxon>Eukaryota</taxon>
        <taxon>Sar</taxon>
        <taxon>Alveolata</taxon>
        <taxon>Apicomplexa</taxon>
        <taxon>Conoidasida</taxon>
        <taxon>Coccidia</taxon>
        <taxon>Eucoccidiorida</taxon>
        <taxon>Eimeriorina</taxon>
        <taxon>Sarcocystidae</taxon>
        <taxon>Cystoisospora</taxon>
    </lineage>
</organism>
<dbReference type="VEuPathDB" id="ToxoDB:CSUI_009378"/>
<proteinExistence type="predicted"/>
<evidence type="ECO:0000313" key="1">
    <source>
        <dbReference type="EMBL" id="PHJ16806.1"/>
    </source>
</evidence>
<evidence type="ECO:0000313" key="2">
    <source>
        <dbReference type="Proteomes" id="UP000221165"/>
    </source>
</evidence>
<dbReference type="AlphaFoldDB" id="A0A2C6KKB8"/>
<dbReference type="EMBL" id="MIGC01005572">
    <property type="protein sequence ID" value="PHJ16806.1"/>
    <property type="molecule type" value="Genomic_DNA"/>
</dbReference>
<protein>
    <submittedName>
        <fullName evidence="1">Uncharacterized protein</fullName>
    </submittedName>
</protein>
<gene>
    <name evidence="1" type="ORF">CSUI_009378</name>
</gene>
<dbReference type="Proteomes" id="UP000221165">
    <property type="component" value="Unassembled WGS sequence"/>
</dbReference>
<sequence>PREPRGGRRLFLLSSGETMRQLSFVKNRWIDVRLSPEGEKLFPLLL</sequence>